<sequence length="438" mass="47073">MLHYLPQVVESRCKPEELLMLAAAPVRSQQQSLDATVQGALTSLMEENSVLRSRVRELESLTRSSNSSSSNSSGALGRYVRPATQSRFWAKTRSLGREDPPAGPRSQPAHFAPYSAPVALRSSGKLMPWSKRHSELLSEVGTGPGSTGNNSEHSSEAFSELTLRPVQLKRSARNSVHTASTRSGSLSQSQSLCSNRSFSHRWSSSVRSSIRSRSSARSRATTSDSKQEDEEHHGPDMERMGHDEIAAVAAASFRARGSCALEGLDQGPTSMNERRNEGRRSLPEVPQHLQAGRSDEGQAEGITMGGEHHHRLSQGGNNDVPGPRSEMTPYGLQALHERVSSASGSNGNEGGTAGSTRSSKQHHSEIQQHSEIQAAGADTRGVQEIEEETACEGQGGQLPSAQQQGTPNEQRAVQNDQHVAKQPGSSPQAGQPQCCAIQ</sequence>
<feature type="region of interest" description="Disordered" evidence="1">
    <location>
        <begin position="260"/>
        <end position="438"/>
    </location>
</feature>
<organism evidence="2 3">
    <name type="scientific">Dunaliella salina</name>
    <name type="common">Green alga</name>
    <name type="synonym">Protococcus salinus</name>
    <dbReference type="NCBI Taxonomy" id="3046"/>
    <lineage>
        <taxon>Eukaryota</taxon>
        <taxon>Viridiplantae</taxon>
        <taxon>Chlorophyta</taxon>
        <taxon>core chlorophytes</taxon>
        <taxon>Chlorophyceae</taxon>
        <taxon>CS clade</taxon>
        <taxon>Chlamydomonadales</taxon>
        <taxon>Dunaliellaceae</taxon>
        <taxon>Dunaliella</taxon>
    </lineage>
</organism>
<feature type="compositionally biased region" description="Basic and acidic residues" evidence="1">
    <location>
        <begin position="272"/>
        <end position="282"/>
    </location>
</feature>
<name>A0ABQ7G733_DUNSA</name>
<feature type="compositionally biased region" description="Low complexity" evidence="1">
    <location>
        <begin position="180"/>
        <end position="224"/>
    </location>
</feature>
<dbReference type="Proteomes" id="UP000815325">
    <property type="component" value="Unassembled WGS sequence"/>
</dbReference>
<comment type="caution">
    <text evidence="2">The sequence shown here is derived from an EMBL/GenBank/DDBJ whole genome shotgun (WGS) entry which is preliminary data.</text>
</comment>
<reference evidence="2" key="1">
    <citation type="submission" date="2017-08" db="EMBL/GenBank/DDBJ databases">
        <authorList>
            <person name="Polle J.E."/>
            <person name="Barry K."/>
            <person name="Cushman J."/>
            <person name="Schmutz J."/>
            <person name="Tran D."/>
            <person name="Hathwaick L.T."/>
            <person name="Yim W.C."/>
            <person name="Jenkins J."/>
            <person name="Mckie-Krisberg Z.M."/>
            <person name="Prochnik S."/>
            <person name="Lindquist E."/>
            <person name="Dockter R.B."/>
            <person name="Adam C."/>
            <person name="Molina H."/>
            <person name="Bunkerborg J."/>
            <person name="Jin E."/>
            <person name="Buchheim M."/>
            <person name="Magnuson J."/>
        </authorList>
    </citation>
    <scope>NUCLEOTIDE SEQUENCE</scope>
    <source>
        <strain evidence="2">CCAP 19/18</strain>
    </source>
</reference>
<protein>
    <submittedName>
        <fullName evidence="2">Uncharacterized protein</fullName>
    </submittedName>
</protein>
<dbReference type="EMBL" id="MU070046">
    <property type="protein sequence ID" value="KAF5830405.1"/>
    <property type="molecule type" value="Genomic_DNA"/>
</dbReference>
<feature type="region of interest" description="Disordered" evidence="1">
    <location>
        <begin position="137"/>
        <end position="239"/>
    </location>
</feature>
<feature type="compositionally biased region" description="Low complexity" evidence="1">
    <location>
        <begin position="422"/>
        <end position="438"/>
    </location>
</feature>
<accession>A0ABQ7G733</accession>
<keyword evidence="3" id="KW-1185">Reference proteome</keyword>
<feature type="compositionally biased region" description="Polar residues" evidence="1">
    <location>
        <begin position="397"/>
        <end position="417"/>
    </location>
</feature>
<proteinExistence type="predicted"/>
<evidence type="ECO:0000256" key="1">
    <source>
        <dbReference type="SAM" id="MobiDB-lite"/>
    </source>
</evidence>
<feature type="compositionally biased region" description="Basic and acidic residues" evidence="1">
    <location>
        <begin position="225"/>
        <end position="239"/>
    </location>
</feature>
<evidence type="ECO:0000313" key="2">
    <source>
        <dbReference type="EMBL" id="KAF5830405.1"/>
    </source>
</evidence>
<evidence type="ECO:0000313" key="3">
    <source>
        <dbReference type="Proteomes" id="UP000815325"/>
    </source>
</evidence>
<gene>
    <name evidence="2" type="ORF">DUNSADRAFT_14649</name>
</gene>